<evidence type="ECO:0000256" key="1">
    <source>
        <dbReference type="SAM" id="MobiDB-lite"/>
    </source>
</evidence>
<sequence>MSLPPPQDMYGGEPQYPSPWTTRKPREGLRDNDSAHIICLAPDVCKTPVGSSIVPIPYQIVDYCGHDALYTDSVRFTSQKVMVLRAHTTHVHGDKPGEARGIKSGTVEDICEPVGHAAHVRAEGSPVIRHLDRFKMNNGNTEGEAIFIRDTGVYAAPLDTDPVRGSLAFANAEYTSLPGSMSNPRALPPGSYQVAQNAGGSAIDAGGGLFGGASQSGGTTTSRPVQIPSMRRTGIWAAIVDALTSGGVTRAQITTMLSELDYYATTPGQGLTSAQMSVLGAAAGEIRGTALPAGDYDAAQAIKDRAWGRVFSMANQDAATTASENVRVSGAKAECDDICKFACECMQDRGGAATYTECVARKLREKHYDPNGPKRPDGTPRYPKSPNADGPRPEVSYDPENGYRANPSNNVSGMPSSQYPVRGMPRPDISWWKDGKLWKIFELKFPTSGGDVDGETPMQASGEYERIAQKNGLNPKTDSVKIDVAKDCDCSSGTAKPGAKC</sequence>
<keyword evidence="3" id="KW-1185">Reference proteome</keyword>
<dbReference type="RefSeq" id="WP_096764167.1">
    <property type="nucleotide sequence ID" value="NZ_NXDM01000025.1"/>
</dbReference>
<dbReference type="EMBL" id="NXDM01000025">
    <property type="protein sequence ID" value="PCK78732.1"/>
    <property type="molecule type" value="Genomic_DNA"/>
</dbReference>
<evidence type="ECO:0000313" key="3">
    <source>
        <dbReference type="Proteomes" id="UP000218807"/>
    </source>
</evidence>
<name>A0A2A5KNY9_9HYPH</name>
<gene>
    <name evidence="2" type="ORF">CPT34_23460</name>
</gene>
<feature type="compositionally biased region" description="Polar residues" evidence="1">
    <location>
        <begin position="406"/>
        <end position="419"/>
    </location>
</feature>
<proteinExistence type="predicted"/>
<reference evidence="2 3" key="1">
    <citation type="submission" date="2017-09" db="EMBL/GenBank/DDBJ databases">
        <title>Comparative genomics of rhizobia isolated from Phaseolus vulgaris in China.</title>
        <authorList>
            <person name="Tong W."/>
        </authorList>
    </citation>
    <scope>NUCLEOTIDE SEQUENCE [LARGE SCALE GENOMIC DNA]</scope>
    <source>
        <strain evidence="2 3">L101</strain>
    </source>
</reference>
<dbReference type="Proteomes" id="UP000218807">
    <property type="component" value="Unassembled WGS sequence"/>
</dbReference>
<evidence type="ECO:0000313" key="2">
    <source>
        <dbReference type="EMBL" id="PCK78732.1"/>
    </source>
</evidence>
<protein>
    <submittedName>
        <fullName evidence="2">Uncharacterized protein</fullName>
    </submittedName>
</protein>
<organism evidence="2 3">
    <name type="scientific">Rhizobium sophoriradicis</name>
    <dbReference type="NCBI Taxonomy" id="1535245"/>
    <lineage>
        <taxon>Bacteria</taxon>
        <taxon>Pseudomonadati</taxon>
        <taxon>Pseudomonadota</taxon>
        <taxon>Alphaproteobacteria</taxon>
        <taxon>Hyphomicrobiales</taxon>
        <taxon>Rhizobiaceae</taxon>
        <taxon>Rhizobium/Agrobacterium group</taxon>
        <taxon>Rhizobium</taxon>
    </lineage>
</organism>
<dbReference type="Pfam" id="PF13665">
    <property type="entry name" value="Tox-PAAR-like"/>
    <property type="match status" value="1"/>
</dbReference>
<feature type="region of interest" description="Disordered" evidence="1">
    <location>
        <begin position="367"/>
        <end position="421"/>
    </location>
</feature>
<feature type="region of interest" description="Disordered" evidence="1">
    <location>
        <begin position="1"/>
        <end position="28"/>
    </location>
</feature>
<accession>A0A2A5KNY9</accession>
<feature type="compositionally biased region" description="Basic and acidic residues" evidence="1">
    <location>
        <begin position="367"/>
        <end position="378"/>
    </location>
</feature>
<dbReference type="AlphaFoldDB" id="A0A2A5KNY9"/>
<comment type="caution">
    <text evidence="2">The sequence shown here is derived from an EMBL/GenBank/DDBJ whole genome shotgun (WGS) entry which is preliminary data.</text>
</comment>